<sequence length="1017" mass="110918">MAEEKEDEIILEVKVDEEAVEKKIIDLRKQVVGLKADKEKLRAENKAGTITLDAYATGMTKTNLAINAANKSIRENERTIERATIQQQAASGSLVQLRAQLSLLTADFDNLSEAERNNEEIGGVLKDRINDITDVLKEQEVQTGRTYRLVGDYAGAIEGAITGNNTWTGRLRDTAASLKQGKENLTQYIQGLKGSTEGMNGAQKASVGLGLGLKAIGIGLLLQAIAGLIAFLSKMDAGMDKVEQATAALSAGFENLIQTIAPIGEAIVDAFTHPLDSIVNFGKALLHPIDSINSLIDGSKNLADEITTNVGKAAAAAVDYTKAMQDLGDEQDGLIAQQARVNAQVAKALLSTKDRSKTERERIKLLDEAGKAELDLANTTVSIRQRELDALVKFQKSKKELQDADRVDLQKAQAAVINAQAETDQTAQQIQNRRSALREQEAAEVKAAADRAEAAAKKRAENLLAIEERKLLTAKQQGKETLAFEESVIRAQLKLDLVGLGKNSEQRKLLVKKAEVDIAAVKLKSAQDTADRVNEIEQSRISAQLLLAQKGSQKELELQKKALTDQLDFDKARAVDTIKNEQQLTARLRLLDAKYNSDTEQLDENFKRAQIDRANELAGKRLETEINLSKETFLVQLDNQRKQIDQEEKHGLALLKLDEDLARERGQLDEQLQSDLLVRQSAIQSKAIAARRQLAQQEAERDRQDAIALAEAKVIAANDGSFKELKARKELLRKQRDNEIVAAKENTAEIARIKASFRDQEEKLDTDFNTKLAEQILSTASLVSSGLSTLYEYQAKAATNVLDKQQADALRSAGTNADLRSRIDEQYQKKREALEKEAARKRKRIASIENVIQTASAGTAALKLFAENPVLGAITELLILAKAAANQKLIDQQAFAYGGTYLSDGKGAVIKGPGTAQSDSINSRLSNGESVLTADATAMFYDELSAMNVLGGGRPFPQAGDVQIPQMGFAFGGVPKSNDNSLLEVVDAIAKLNILVNVTDINRVNDDLTMAKAIGDY</sequence>
<feature type="coiled-coil region" evidence="1">
    <location>
        <begin position="816"/>
        <end position="851"/>
    </location>
</feature>
<dbReference type="RefSeq" id="WP_164038946.1">
    <property type="nucleotide sequence ID" value="NZ_JAAGNZ010000001.1"/>
</dbReference>
<evidence type="ECO:0000313" key="2">
    <source>
        <dbReference type="EMBL" id="NEU67950.1"/>
    </source>
</evidence>
<name>A0A6M0II62_9BACT</name>
<comment type="caution">
    <text evidence="2">The sequence shown here is derived from an EMBL/GenBank/DDBJ whole genome shotgun (WGS) entry which is preliminary data.</text>
</comment>
<protein>
    <submittedName>
        <fullName evidence="2">Uncharacterized protein</fullName>
    </submittedName>
</protein>
<proteinExistence type="predicted"/>
<keyword evidence="1" id="KW-0175">Coiled coil</keyword>
<evidence type="ECO:0000256" key="1">
    <source>
        <dbReference type="SAM" id="Coils"/>
    </source>
</evidence>
<feature type="coiled-coil region" evidence="1">
    <location>
        <begin position="24"/>
        <end position="114"/>
    </location>
</feature>
<reference evidence="2 3" key="1">
    <citation type="submission" date="2020-02" db="EMBL/GenBank/DDBJ databases">
        <title>Draft genome sequence of two Spirosoma agri KCTC 52727 and Spirosoma terrae KCTC 52035.</title>
        <authorList>
            <person name="Rojas J."/>
            <person name="Ambika Manirajan B."/>
            <person name="Ratering S."/>
            <person name="Suarez C."/>
            <person name="Schnell S."/>
        </authorList>
    </citation>
    <scope>NUCLEOTIDE SEQUENCE [LARGE SCALE GENOMIC DNA]</scope>
    <source>
        <strain evidence="2 3">KCTC 52727</strain>
    </source>
</reference>
<dbReference type="Proteomes" id="UP000477386">
    <property type="component" value="Unassembled WGS sequence"/>
</dbReference>
<dbReference type="AlphaFoldDB" id="A0A6M0II62"/>
<evidence type="ECO:0000313" key="3">
    <source>
        <dbReference type="Proteomes" id="UP000477386"/>
    </source>
</evidence>
<organism evidence="2 3">
    <name type="scientific">Spirosoma agri</name>
    <dbReference type="NCBI Taxonomy" id="1987381"/>
    <lineage>
        <taxon>Bacteria</taxon>
        <taxon>Pseudomonadati</taxon>
        <taxon>Bacteroidota</taxon>
        <taxon>Cytophagia</taxon>
        <taxon>Cytophagales</taxon>
        <taxon>Cytophagaceae</taxon>
        <taxon>Spirosoma</taxon>
    </lineage>
</organism>
<gene>
    <name evidence="2" type="ORF">GK091_13750</name>
</gene>
<keyword evidence="3" id="KW-1185">Reference proteome</keyword>
<dbReference type="EMBL" id="JAAGNZ010000001">
    <property type="protein sequence ID" value="NEU67950.1"/>
    <property type="molecule type" value="Genomic_DNA"/>
</dbReference>
<accession>A0A6M0II62</accession>
<feature type="coiled-coil region" evidence="1">
    <location>
        <begin position="409"/>
        <end position="477"/>
    </location>
</feature>